<feature type="transmembrane region" description="Helical" evidence="1">
    <location>
        <begin position="590"/>
        <end position="613"/>
    </location>
</feature>
<evidence type="ECO:0000259" key="2">
    <source>
        <dbReference type="SMART" id="SM00460"/>
    </source>
</evidence>
<gene>
    <name evidence="3" type="ORF">ABV300_08455</name>
</gene>
<dbReference type="Pfam" id="PF13559">
    <property type="entry name" value="DUF4129"/>
    <property type="match status" value="1"/>
</dbReference>
<dbReference type="AlphaFoldDB" id="A0AAU8G8I2"/>
<dbReference type="SMART" id="SM00460">
    <property type="entry name" value="TGc"/>
    <property type="match status" value="1"/>
</dbReference>
<dbReference type="SUPFAM" id="SSF54001">
    <property type="entry name" value="Cysteine proteinases"/>
    <property type="match status" value="1"/>
</dbReference>
<organism evidence="3">
    <name type="scientific">Dehalogenimonas sp. 4OHTPN</name>
    <dbReference type="NCBI Taxonomy" id="3166643"/>
    <lineage>
        <taxon>Bacteria</taxon>
        <taxon>Bacillati</taxon>
        <taxon>Chloroflexota</taxon>
        <taxon>Dehalococcoidia</taxon>
        <taxon>Dehalococcoidales</taxon>
        <taxon>Dehalococcoidaceae</taxon>
        <taxon>Dehalogenimonas</taxon>
    </lineage>
</organism>
<feature type="transmembrane region" description="Helical" evidence="1">
    <location>
        <begin position="108"/>
        <end position="131"/>
    </location>
</feature>
<keyword evidence="1" id="KW-0472">Membrane</keyword>
<feature type="transmembrane region" description="Helical" evidence="1">
    <location>
        <begin position="65"/>
        <end position="88"/>
    </location>
</feature>
<evidence type="ECO:0000256" key="1">
    <source>
        <dbReference type="SAM" id="Phobius"/>
    </source>
</evidence>
<feature type="transmembrane region" description="Helical" evidence="1">
    <location>
        <begin position="138"/>
        <end position="155"/>
    </location>
</feature>
<accession>A0AAU8G8I2</accession>
<dbReference type="PANTHER" id="PTHR42736">
    <property type="entry name" value="PROTEIN-GLUTAMINE GAMMA-GLUTAMYLTRANSFERASE"/>
    <property type="match status" value="1"/>
</dbReference>
<feature type="domain" description="Transglutaminase-like" evidence="2">
    <location>
        <begin position="463"/>
        <end position="534"/>
    </location>
</feature>
<dbReference type="PANTHER" id="PTHR42736:SF1">
    <property type="entry name" value="PROTEIN-GLUTAMINE GAMMA-GLUTAMYLTRANSFERASE"/>
    <property type="match status" value="1"/>
</dbReference>
<feature type="transmembrane region" description="Helical" evidence="1">
    <location>
        <begin position="39"/>
        <end position="58"/>
    </location>
</feature>
<keyword evidence="1" id="KW-1133">Transmembrane helix</keyword>
<dbReference type="RefSeq" id="WP_353714416.1">
    <property type="nucleotide sequence ID" value="NZ_CP159307.1"/>
</dbReference>
<dbReference type="InterPro" id="IPR052901">
    <property type="entry name" value="Bact_TGase-like"/>
</dbReference>
<feature type="transmembrane region" description="Helical" evidence="1">
    <location>
        <begin position="191"/>
        <end position="210"/>
    </location>
</feature>
<reference evidence="3" key="1">
    <citation type="submission" date="2024-06" db="EMBL/GenBank/DDBJ databases">
        <title>A Novel Isolate, Dehalogenimonas sp. Strain 4OHTPN, Dechlorinates Aromatic 4 Hydroxy chlorothalonil by a Novel Reductive Dehalogenase.</title>
        <authorList>
            <person name="Liu G."/>
        </authorList>
    </citation>
    <scope>NUCLEOTIDE SEQUENCE</scope>
    <source>
        <strain evidence="3">4OHTPN</strain>
    </source>
</reference>
<dbReference type="Pfam" id="PF01841">
    <property type="entry name" value="Transglut_core"/>
    <property type="match status" value="1"/>
</dbReference>
<feature type="transmembrane region" description="Helical" evidence="1">
    <location>
        <begin position="161"/>
        <end position="179"/>
    </location>
</feature>
<dbReference type="InterPro" id="IPR038765">
    <property type="entry name" value="Papain-like_cys_pep_sf"/>
</dbReference>
<proteinExistence type="predicted"/>
<dbReference type="InterPro" id="IPR025403">
    <property type="entry name" value="TgpA-like_C"/>
</dbReference>
<dbReference type="Gene3D" id="3.10.620.30">
    <property type="match status" value="1"/>
</dbReference>
<keyword evidence="1" id="KW-0812">Transmembrane</keyword>
<evidence type="ECO:0000313" key="3">
    <source>
        <dbReference type="EMBL" id="XCH33169.1"/>
    </source>
</evidence>
<dbReference type="InterPro" id="IPR002931">
    <property type="entry name" value="Transglutaminase-like"/>
</dbReference>
<name>A0AAU8G8I2_9CHLR</name>
<sequence>MNAPSATPSRIASLAVLLTLAALGVAVRALEAAQWVSPQPSLVLVLALGLGSGALLAASRLKGSLALLLLLAAGSALAAWQSAALFPADGDQSAWSRWLEAVSRPTESQAAFVTFLSAVSYFSGAAGAWFVIRRRNGWPAFTAGALVVVLNLTNLPPSFDFVLPLYLTLGLILLVETGWRRLVITRDRQRARLLVGLPLCLAIVAGTFILPQTPAEKLKLDLELDAVYSSIKRNTLNIFQAVPSKVKTVRASAQEAVVFKAQPELSETVRFTINLAQPGYFRTRYYDVYSASGWSNSPLSEGVIGSGQTIADAVPLARSVVIKYRVENQVKTDLILLNGQPSSLSIPAASRWLPAAGNSDIMALVSPRLLPAYQSYEVTARLPQVTAAELAGAGGDYPEWITNRYLQLPNNLPPSVRLLSRQLTYGRETAYAKVQAVKDYLSRLGYNVDGADVVDGADGVAFFLSAKTGNCVNFASALVVLLREAGVPARFCQGYLGTELDESGKSLVIRGRDAHAWAEVYFPGFGWIMVEATPGRPADGFEADAPIIPNQALPPGEVFPSNPGSQADDILPTDVENSDAGDLGSSLPPLLITVLLLAGVVLAGGAGGIFYLSRANDPGGAYRRLAIIGKLFRLPPCPADTPLEFARRLSARLPSETVGIDSVAGSYSRLRYGPARTRSEQDDDGLRHQWRQLSLRLIRYRLRLASPETNRRA</sequence>
<protein>
    <submittedName>
        <fullName evidence="3">DUF4129 domain-containing transglutaminase family protein</fullName>
    </submittedName>
</protein>
<dbReference type="EMBL" id="CP159307">
    <property type="protein sequence ID" value="XCH33169.1"/>
    <property type="molecule type" value="Genomic_DNA"/>
</dbReference>